<keyword evidence="2" id="KW-0413">Isomerase</keyword>
<accession>A0A931ECE6</accession>
<dbReference type="GO" id="GO:0009298">
    <property type="term" value="P:GDP-mannose biosynthetic process"/>
    <property type="evidence" value="ECO:0007669"/>
    <property type="project" value="TreeGrafter"/>
</dbReference>
<dbReference type="PANTHER" id="PTHR46390:SF1">
    <property type="entry name" value="MANNOSE-1-PHOSPHATE GUANYLYLTRANSFERASE"/>
    <property type="match status" value="1"/>
</dbReference>
<evidence type="ECO:0000259" key="1">
    <source>
        <dbReference type="Pfam" id="PF01050"/>
    </source>
</evidence>
<organism evidence="2 3">
    <name type="scientific">Planobacterium oryzisoli</name>
    <dbReference type="NCBI Taxonomy" id="2771435"/>
    <lineage>
        <taxon>Bacteria</taxon>
        <taxon>Pseudomonadati</taxon>
        <taxon>Bacteroidota</taxon>
        <taxon>Flavobacteriia</taxon>
        <taxon>Flavobacteriales</taxon>
        <taxon>Weeksellaceae</taxon>
        <taxon>Chryseobacterium group</taxon>
        <taxon>Chryseobacterium</taxon>
    </lineage>
</organism>
<proteinExistence type="predicted"/>
<name>A0A931ECE6_9FLAO</name>
<protein>
    <submittedName>
        <fullName evidence="2">Phosphomannose isomerase type II C-terminal cupin domain</fullName>
    </submittedName>
</protein>
<dbReference type="CDD" id="cd02213">
    <property type="entry name" value="cupin_PMI_typeII_C"/>
    <property type="match status" value="1"/>
</dbReference>
<dbReference type="PANTHER" id="PTHR46390">
    <property type="entry name" value="MANNOSE-1-PHOSPHATE GUANYLYLTRANSFERASE"/>
    <property type="match status" value="1"/>
</dbReference>
<dbReference type="InterPro" id="IPR014710">
    <property type="entry name" value="RmlC-like_jellyroll"/>
</dbReference>
<keyword evidence="3" id="KW-1185">Reference proteome</keyword>
<gene>
    <name evidence="2" type="ORF">IC612_09265</name>
</gene>
<dbReference type="Proteomes" id="UP000694480">
    <property type="component" value="Unassembled WGS sequence"/>
</dbReference>
<dbReference type="InterPro" id="IPR001538">
    <property type="entry name" value="Man6P_isomerase-2_C"/>
</dbReference>
<dbReference type="Pfam" id="PF01050">
    <property type="entry name" value="MannoseP_isomer"/>
    <property type="match status" value="1"/>
</dbReference>
<feature type="domain" description="Mannose-6-phosphate isomerase type II C-terminal" evidence="1">
    <location>
        <begin position="5"/>
        <end position="108"/>
    </location>
</feature>
<dbReference type="SUPFAM" id="SSF51182">
    <property type="entry name" value="RmlC-like cupins"/>
    <property type="match status" value="1"/>
</dbReference>
<dbReference type="EMBL" id="JADKYY010000013">
    <property type="protein sequence ID" value="MBF5027984.1"/>
    <property type="molecule type" value="Genomic_DNA"/>
</dbReference>
<dbReference type="GO" id="GO:0005976">
    <property type="term" value="P:polysaccharide metabolic process"/>
    <property type="evidence" value="ECO:0007669"/>
    <property type="project" value="InterPro"/>
</dbReference>
<dbReference type="InterPro" id="IPR051161">
    <property type="entry name" value="Mannose-6P_isomerase_type2"/>
</dbReference>
<evidence type="ECO:0000313" key="3">
    <source>
        <dbReference type="Proteomes" id="UP000694480"/>
    </source>
</evidence>
<comment type="caution">
    <text evidence="2">The sequence shown here is derived from an EMBL/GenBank/DDBJ whole genome shotgun (WGS) entry which is preliminary data.</text>
</comment>
<reference evidence="2" key="1">
    <citation type="submission" date="2020-11" db="EMBL/GenBank/DDBJ databases">
        <title>Genome seq and assembly of Planobacterium sp.</title>
        <authorList>
            <person name="Chhetri G."/>
        </authorList>
    </citation>
    <scope>NUCLEOTIDE SEQUENCE</scope>
    <source>
        <strain evidence="2">GCR5</strain>
    </source>
</reference>
<sequence length="113" mass="13255">MEISQRPWGSYEVLFDEPHFKLKRITVEPGQRLSYQYHFKRQEAWTLIEGSAMVTLEGEKRQVSYGETVLIPLGAKHRIENTGTQRVVFIEVQTGTYFGEDDIVRLEDDYQRS</sequence>
<dbReference type="GO" id="GO:0004475">
    <property type="term" value="F:mannose-1-phosphate guanylyltransferase (GTP) activity"/>
    <property type="evidence" value="ECO:0007669"/>
    <property type="project" value="TreeGrafter"/>
</dbReference>
<dbReference type="InterPro" id="IPR011051">
    <property type="entry name" value="RmlC_Cupin_sf"/>
</dbReference>
<evidence type="ECO:0000313" key="2">
    <source>
        <dbReference type="EMBL" id="MBF5027984.1"/>
    </source>
</evidence>
<dbReference type="RefSeq" id="WP_194739956.1">
    <property type="nucleotide sequence ID" value="NZ_JADKYY010000013.1"/>
</dbReference>
<dbReference type="GO" id="GO:0016853">
    <property type="term" value="F:isomerase activity"/>
    <property type="evidence" value="ECO:0007669"/>
    <property type="project" value="UniProtKB-KW"/>
</dbReference>
<dbReference type="AlphaFoldDB" id="A0A931ECE6"/>
<dbReference type="Gene3D" id="2.60.120.10">
    <property type="entry name" value="Jelly Rolls"/>
    <property type="match status" value="1"/>
</dbReference>